<dbReference type="AlphaFoldDB" id="A0AAC8ZVZ5"/>
<protein>
    <submittedName>
        <fullName evidence="6">Branched-chain amino acid ABC transporter substrate-binding protein</fullName>
    </submittedName>
</protein>
<accession>A0AAC8ZVZ5</accession>
<dbReference type="PANTHER" id="PTHR30483">
    <property type="entry name" value="LEUCINE-SPECIFIC-BINDING PROTEIN"/>
    <property type="match status" value="1"/>
</dbReference>
<dbReference type="InterPro" id="IPR051010">
    <property type="entry name" value="BCAA_transport"/>
</dbReference>
<sequence length="430" mass="45323">MSIKTALFATSAITGALLLATSATALADIPVGHLADQSGATSDVGVPYAQGVSDALAYINSKGGVGGTKLAVDSVDYGYQAPRAISQYKKWSSGSDKIAALQGWGTADTEALTGFVTKDEIPAYSGSYSGHLTDPTGKGPHGSKPAPYNFFYGPSYSDALRGMLTWAAEDWKKQGGQGKPKYVHMGANHPYPNAPKDAGEQLAKELGFDVLPAVQFALTPGDYTAQCLTLKQSGVNYAYLGNTAGSNISVLKACQTVGAKVQFMGNVWGMDENAAKAAGSAADGVVFPMRTSVTWNAEVPGMALLKEISKISDTSGKAYRPVHYMAGVCTAYYMKEAMDWAAKNGGVTGPNIRKAMYQKKDWVPAGLEGVCVPSTWTDTDHRGMTAVNIYRAKVGGDTGAGVDELVKAGTIKLEKLTTVDVPRKPEWLGW</sequence>
<keyword evidence="2 4" id="KW-0732">Signal</keyword>
<feature type="signal peptide" evidence="4">
    <location>
        <begin position="1"/>
        <end position="27"/>
    </location>
</feature>
<dbReference type="InterPro" id="IPR028082">
    <property type="entry name" value="Peripla_BP_I"/>
</dbReference>
<dbReference type="Pfam" id="PF13458">
    <property type="entry name" value="Peripla_BP_6"/>
    <property type="match status" value="1"/>
</dbReference>
<dbReference type="RefSeq" id="WP_045585696.1">
    <property type="nucleotide sequence ID" value="NZ_CP012405.1"/>
</dbReference>
<feature type="domain" description="Leucine-binding protein" evidence="5">
    <location>
        <begin position="29"/>
        <end position="396"/>
    </location>
</feature>
<dbReference type="GO" id="GO:0006865">
    <property type="term" value="P:amino acid transport"/>
    <property type="evidence" value="ECO:0007669"/>
    <property type="project" value="UniProtKB-KW"/>
</dbReference>
<feature type="chain" id="PRO_5042225413" evidence="4">
    <location>
        <begin position="28"/>
        <end position="430"/>
    </location>
</feature>
<dbReference type="CDD" id="cd06334">
    <property type="entry name" value="PBP1_ABC_ligand_binding-like"/>
    <property type="match status" value="1"/>
</dbReference>
<dbReference type="Gene3D" id="3.40.50.2300">
    <property type="match status" value="2"/>
</dbReference>
<keyword evidence="7" id="KW-1185">Reference proteome</keyword>
<keyword evidence="3" id="KW-0029">Amino-acid transport</keyword>
<evidence type="ECO:0000256" key="2">
    <source>
        <dbReference type="ARBA" id="ARBA00022729"/>
    </source>
</evidence>
<evidence type="ECO:0000256" key="4">
    <source>
        <dbReference type="SAM" id="SignalP"/>
    </source>
</evidence>
<evidence type="ECO:0000313" key="7">
    <source>
        <dbReference type="Proteomes" id="UP000069935"/>
    </source>
</evidence>
<evidence type="ECO:0000313" key="6">
    <source>
        <dbReference type="EMBL" id="ALG74814.1"/>
    </source>
</evidence>
<reference evidence="7" key="1">
    <citation type="submission" date="2015-08" db="EMBL/GenBank/DDBJ databases">
        <title>Complete Genome Sequence of Azospirillum thiophilum BV-S.</title>
        <authorList>
            <person name="Fomenkov A."/>
            <person name="Vincze T."/>
            <person name="Grabovich M."/>
            <person name="Dubinina G."/>
            <person name="Orlova M."/>
            <person name="Belousova E."/>
            <person name="Roberts R.J."/>
        </authorList>
    </citation>
    <scope>NUCLEOTIDE SEQUENCE [LARGE SCALE GENOMIC DNA]</scope>
    <source>
        <strain evidence="7">BV-S</strain>
    </source>
</reference>
<dbReference type="InterPro" id="IPR028081">
    <property type="entry name" value="Leu-bd"/>
</dbReference>
<evidence type="ECO:0000256" key="3">
    <source>
        <dbReference type="ARBA" id="ARBA00022970"/>
    </source>
</evidence>
<name>A0AAC8ZVZ5_9PROT</name>
<dbReference type="EMBL" id="CP012405">
    <property type="protein sequence ID" value="ALG74814.1"/>
    <property type="molecule type" value="Genomic_DNA"/>
</dbReference>
<evidence type="ECO:0000259" key="5">
    <source>
        <dbReference type="Pfam" id="PF13458"/>
    </source>
</evidence>
<dbReference type="SUPFAM" id="SSF53822">
    <property type="entry name" value="Periplasmic binding protein-like I"/>
    <property type="match status" value="1"/>
</dbReference>
<gene>
    <name evidence="6" type="ORF">AL072_28230</name>
</gene>
<dbReference type="KEGG" id="ati:AL072_28230"/>
<dbReference type="Proteomes" id="UP000069935">
    <property type="component" value="Chromosome 5"/>
</dbReference>
<keyword evidence="3" id="KW-0813">Transport</keyword>
<dbReference type="PANTHER" id="PTHR30483:SF38">
    <property type="entry name" value="BLR7848 PROTEIN"/>
    <property type="match status" value="1"/>
</dbReference>
<organism evidence="6 7">
    <name type="scientific">Azospirillum thiophilum</name>
    <dbReference type="NCBI Taxonomy" id="528244"/>
    <lineage>
        <taxon>Bacteria</taxon>
        <taxon>Pseudomonadati</taxon>
        <taxon>Pseudomonadota</taxon>
        <taxon>Alphaproteobacteria</taxon>
        <taxon>Rhodospirillales</taxon>
        <taxon>Azospirillaceae</taxon>
        <taxon>Azospirillum</taxon>
    </lineage>
</organism>
<evidence type="ECO:0000256" key="1">
    <source>
        <dbReference type="ARBA" id="ARBA00010062"/>
    </source>
</evidence>
<comment type="similarity">
    <text evidence="1">Belongs to the leucine-binding protein family.</text>
</comment>
<reference evidence="6 7" key="2">
    <citation type="journal article" date="2016" name="Genome Announc.">
        <title>Complete Genome Sequence of a Strain of Azospirillum thiophilum Isolated from a Sulfide Spring.</title>
        <authorList>
            <person name="Fomenkov A."/>
            <person name="Vincze T."/>
            <person name="Grabovich M."/>
            <person name="Anton B.P."/>
            <person name="Dubinina G."/>
            <person name="Orlova M."/>
            <person name="Belousova E."/>
            <person name="Roberts R.J."/>
        </authorList>
    </citation>
    <scope>NUCLEOTIDE SEQUENCE [LARGE SCALE GENOMIC DNA]</scope>
    <source>
        <strain evidence="6 7">BV-S</strain>
    </source>
</reference>
<proteinExistence type="inferred from homology"/>